<gene>
    <name evidence="9" type="ORF">A4V09_12745</name>
</gene>
<dbReference type="GO" id="GO:0005886">
    <property type="term" value="C:plasma membrane"/>
    <property type="evidence" value="ECO:0007669"/>
    <property type="project" value="UniProtKB-SubCell"/>
</dbReference>
<dbReference type="RefSeq" id="WP_065542722.1">
    <property type="nucleotide sequence ID" value="NZ_CP015405.2"/>
</dbReference>
<feature type="transmembrane region" description="Helical" evidence="8">
    <location>
        <begin position="119"/>
        <end position="140"/>
    </location>
</feature>
<dbReference type="STRING" id="1796616.A4V09_12745"/>
<protein>
    <submittedName>
        <fullName evidence="9">Iron ABC transporter</fullName>
    </submittedName>
</protein>
<evidence type="ECO:0000256" key="2">
    <source>
        <dbReference type="ARBA" id="ARBA00007935"/>
    </source>
</evidence>
<dbReference type="PANTHER" id="PTHR30472">
    <property type="entry name" value="FERRIC ENTEROBACTIN TRANSPORT SYSTEM PERMEASE PROTEIN"/>
    <property type="match status" value="1"/>
</dbReference>
<accession>A0A1C7IA99</accession>
<dbReference type="FunFam" id="1.10.3470.10:FF:000001">
    <property type="entry name" value="Vitamin B12 ABC transporter permease BtuC"/>
    <property type="match status" value="1"/>
</dbReference>
<dbReference type="CDD" id="cd06550">
    <property type="entry name" value="TM_ABC_iron-siderophores_like"/>
    <property type="match status" value="1"/>
</dbReference>
<dbReference type="GO" id="GO:0022857">
    <property type="term" value="F:transmembrane transporter activity"/>
    <property type="evidence" value="ECO:0007669"/>
    <property type="project" value="InterPro"/>
</dbReference>
<evidence type="ECO:0000256" key="4">
    <source>
        <dbReference type="ARBA" id="ARBA00022475"/>
    </source>
</evidence>
<feature type="transmembrane region" description="Helical" evidence="8">
    <location>
        <begin position="240"/>
        <end position="266"/>
    </location>
</feature>
<dbReference type="OrthoDB" id="9792889at2"/>
<keyword evidence="5 8" id="KW-0812">Transmembrane</keyword>
<sequence length="335" mass="34732">MGTDAKKKTAWFLTAGAAAVLLAAVLSVLYGSTGIPFGQVVRAVIKPDFTDQQHLVIRELRIPRTVGCILVGAAFSAAGAMMQGVTGNPLADSGLLGINAGASFALALCLAFLPGLNFSGVVFFSFLGAAAAMLFVYGLMSLKRRRLDPVRLVLAGSAVSIFLSSLSQAVAILCKIGYDLTFWTAGGVAGIRAKQLVFAGPVILFGLAAAAFLSGRVSLLSLGEEAARGLGLAVERSRTASLLVVLLLAGGAVALAGPVAFVGLMVPHVVRYFTGADYRSVIPCSMVAGAFFMLAADIISRIINAPGEVPIGLVFAVIGVPFFIFTARKEERTFE</sequence>
<dbReference type="SUPFAM" id="SSF81345">
    <property type="entry name" value="ABC transporter involved in vitamin B12 uptake, BtuC"/>
    <property type="match status" value="1"/>
</dbReference>
<dbReference type="Gene3D" id="1.10.3470.10">
    <property type="entry name" value="ABC transporter involved in vitamin B12 uptake, BtuC"/>
    <property type="match status" value="1"/>
</dbReference>
<keyword evidence="10" id="KW-1185">Reference proteome</keyword>
<dbReference type="GO" id="GO:0033214">
    <property type="term" value="P:siderophore-iron import into cell"/>
    <property type="evidence" value="ECO:0007669"/>
    <property type="project" value="TreeGrafter"/>
</dbReference>
<keyword evidence="4" id="KW-1003">Cell membrane</keyword>
<dbReference type="AlphaFoldDB" id="A0A1C7IA99"/>
<dbReference type="EMBL" id="CP015405">
    <property type="protein sequence ID" value="ANU76561.1"/>
    <property type="molecule type" value="Genomic_DNA"/>
</dbReference>
<proteinExistence type="inferred from homology"/>
<evidence type="ECO:0000313" key="10">
    <source>
        <dbReference type="Proteomes" id="UP000092574"/>
    </source>
</evidence>
<evidence type="ECO:0000313" key="9">
    <source>
        <dbReference type="EMBL" id="ANU76561.1"/>
    </source>
</evidence>
<dbReference type="KEGG" id="byl:A4V09_12745"/>
<comment type="similarity">
    <text evidence="2">Belongs to the binding-protein-dependent transport system permease family. FecCD subfamily.</text>
</comment>
<evidence type="ECO:0000256" key="1">
    <source>
        <dbReference type="ARBA" id="ARBA00004651"/>
    </source>
</evidence>
<feature type="transmembrane region" description="Helical" evidence="8">
    <location>
        <begin position="311"/>
        <end position="328"/>
    </location>
</feature>
<dbReference type="InterPro" id="IPR037294">
    <property type="entry name" value="ABC_BtuC-like"/>
</dbReference>
<comment type="subcellular location">
    <subcellularLocation>
        <location evidence="1">Cell membrane</location>
        <topology evidence="1">Multi-pass membrane protein</topology>
    </subcellularLocation>
</comment>
<feature type="transmembrane region" description="Helical" evidence="8">
    <location>
        <begin position="94"/>
        <end position="113"/>
    </location>
</feature>
<keyword evidence="3" id="KW-0813">Transport</keyword>
<evidence type="ECO:0000256" key="7">
    <source>
        <dbReference type="ARBA" id="ARBA00023136"/>
    </source>
</evidence>
<feature type="transmembrane region" description="Helical" evidence="8">
    <location>
        <begin position="152"/>
        <end position="178"/>
    </location>
</feature>
<organism evidence="9 10">
    <name type="scientific">Blautia pseudococcoides</name>
    <dbReference type="NCBI Taxonomy" id="1796616"/>
    <lineage>
        <taxon>Bacteria</taxon>
        <taxon>Bacillati</taxon>
        <taxon>Bacillota</taxon>
        <taxon>Clostridia</taxon>
        <taxon>Lachnospirales</taxon>
        <taxon>Lachnospiraceae</taxon>
        <taxon>Blautia</taxon>
    </lineage>
</organism>
<feature type="transmembrane region" description="Helical" evidence="8">
    <location>
        <begin position="62"/>
        <end position="82"/>
    </location>
</feature>
<dbReference type="InterPro" id="IPR000522">
    <property type="entry name" value="ABC_transptr_permease_BtuC"/>
</dbReference>
<name>A0A1C7IA99_9FIRM</name>
<evidence type="ECO:0000256" key="3">
    <source>
        <dbReference type="ARBA" id="ARBA00022448"/>
    </source>
</evidence>
<keyword evidence="7 8" id="KW-0472">Membrane</keyword>
<feature type="transmembrane region" description="Helical" evidence="8">
    <location>
        <begin position="198"/>
        <end position="219"/>
    </location>
</feature>
<feature type="transmembrane region" description="Helical" evidence="8">
    <location>
        <begin position="278"/>
        <end position="299"/>
    </location>
</feature>
<evidence type="ECO:0000256" key="5">
    <source>
        <dbReference type="ARBA" id="ARBA00022692"/>
    </source>
</evidence>
<evidence type="ECO:0000256" key="8">
    <source>
        <dbReference type="SAM" id="Phobius"/>
    </source>
</evidence>
<keyword evidence="6 8" id="KW-1133">Transmembrane helix</keyword>
<dbReference type="Proteomes" id="UP000092574">
    <property type="component" value="Chromosome"/>
</dbReference>
<dbReference type="Pfam" id="PF01032">
    <property type="entry name" value="FecCD"/>
    <property type="match status" value="1"/>
</dbReference>
<evidence type="ECO:0000256" key="6">
    <source>
        <dbReference type="ARBA" id="ARBA00022989"/>
    </source>
</evidence>
<reference evidence="9" key="1">
    <citation type="submission" date="2017-04" db="EMBL/GenBank/DDBJ databases">
        <title>Complete Genome Sequences of Twelve Strains of a Stable Defined Moderately Diverse Mouse Microbiota 2 (sDMDMm2).</title>
        <authorList>
            <person name="Uchimura Y."/>
            <person name="Wyss M."/>
            <person name="Brugiroux S."/>
            <person name="Limenitakis J.P."/>
            <person name="Stecher B."/>
            <person name="McCoy K.D."/>
            <person name="Macpherson A.J."/>
        </authorList>
    </citation>
    <scope>NUCLEOTIDE SEQUENCE</scope>
    <source>
        <strain evidence="9">YL58</strain>
    </source>
</reference>
<dbReference type="PANTHER" id="PTHR30472:SF1">
    <property type="entry name" value="FE(3+) DICITRATE TRANSPORT SYSTEM PERMEASE PROTEIN FECC-RELATED"/>
    <property type="match status" value="1"/>
</dbReference>